<reference evidence="1 2" key="1">
    <citation type="submission" date="2017-01" db="EMBL/GenBank/DDBJ databases">
        <title>Draft sequence of Acidihalobacter ferrooxidans strain DSM 14175 (strain V8).</title>
        <authorList>
            <person name="Khaleque H.N."/>
            <person name="Ramsay J.P."/>
            <person name="Murphy R.J.T."/>
            <person name="Kaksonen A.H."/>
            <person name="Boxall N.J."/>
            <person name="Watkin E.L.J."/>
        </authorList>
    </citation>
    <scope>NUCLEOTIDE SEQUENCE [LARGE SCALE GENOMIC DNA]</scope>
    <source>
        <strain evidence="1 2">V8</strain>
    </source>
</reference>
<sequence length="207" mass="23056">MVFCLDAAHRATLALLAALVCILAPTAISIGGHLYLLYADESGSPTDANQQHFVLAGISVFERKAHWLSLEVEKIAERFCPSDPLSVELHGNPMLAGRGFWRKIPMVDRLNAIKDALRLIDGKHYRVFASVVGKSAISPDDPIRSTFQQMISRFDHFLAREHTHFNNTQRGLILFDKSSKDTSARNIIQINSTGYGGRNESYRGHPL</sequence>
<proteinExistence type="predicted"/>
<evidence type="ECO:0000313" key="1">
    <source>
        <dbReference type="EMBL" id="APZ44137.1"/>
    </source>
</evidence>
<dbReference type="EMBL" id="CP019434">
    <property type="protein sequence ID" value="APZ44137.1"/>
    <property type="molecule type" value="Genomic_DNA"/>
</dbReference>
<dbReference type="Proteomes" id="UP000243807">
    <property type="component" value="Chromosome"/>
</dbReference>
<protein>
    <recommendedName>
        <fullName evidence="3">DUF3800 domain-containing protein</fullName>
    </recommendedName>
</protein>
<dbReference type="STRING" id="1765967.BW247_14405"/>
<evidence type="ECO:0008006" key="3">
    <source>
        <dbReference type="Google" id="ProtNLM"/>
    </source>
</evidence>
<dbReference type="InterPro" id="IPR024524">
    <property type="entry name" value="DUF3800"/>
</dbReference>
<keyword evidence="2" id="KW-1185">Reference proteome</keyword>
<dbReference type="OrthoDB" id="9800818at2"/>
<dbReference type="KEGG" id="afy:BW247_14405"/>
<dbReference type="RefSeq" id="WP_076837760.1">
    <property type="nucleotide sequence ID" value="NZ_CP019434.1"/>
</dbReference>
<organism evidence="1 2">
    <name type="scientific">Acidihalobacter ferrooxydans</name>
    <dbReference type="NCBI Taxonomy" id="1765967"/>
    <lineage>
        <taxon>Bacteria</taxon>
        <taxon>Pseudomonadati</taxon>
        <taxon>Pseudomonadota</taxon>
        <taxon>Gammaproteobacteria</taxon>
        <taxon>Chromatiales</taxon>
        <taxon>Ectothiorhodospiraceae</taxon>
        <taxon>Acidihalobacter</taxon>
    </lineage>
</organism>
<accession>A0A1P8UJW8</accession>
<name>A0A1P8UJW8_9GAMM</name>
<evidence type="ECO:0000313" key="2">
    <source>
        <dbReference type="Proteomes" id="UP000243807"/>
    </source>
</evidence>
<gene>
    <name evidence="1" type="ORF">BW247_14405</name>
</gene>
<dbReference type="Pfam" id="PF12686">
    <property type="entry name" value="DUF3800"/>
    <property type="match status" value="1"/>
</dbReference>
<dbReference type="AlphaFoldDB" id="A0A1P8UJW8"/>